<gene>
    <name evidence="1" type="ORF">AVEN_128295_1</name>
</gene>
<sequence length="90" mass="9993">MFIANTSRYNDAGLLSTLSLRGQQRLRATESLTGAKSRVCRKPHLAAEAPPIRFLLRGQHSQSQFAPSEKDMSRIKAVPALYQLFGISFS</sequence>
<evidence type="ECO:0000313" key="1">
    <source>
        <dbReference type="EMBL" id="GBM96155.1"/>
    </source>
</evidence>
<proteinExistence type="predicted"/>
<protein>
    <submittedName>
        <fullName evidence="1">Uncharacterized protein</fullName>
    </submittedName>
</protein>
<organism evidence="1 2">
    <name type="scientific">Araneus ventricosus</name>
    <name type="common">Orbweaver spider</name>
    <name type="synonym">Epeira ventricosa</name>
    <dbReference type="NCBI Taxonomy" id="182803"/>
    <lineage>
        <taxon>Eukaryota</taxon>
        <taxon>Metazoa</taxon>
        <taxon>Ecdysozoa</taxon>
        <taxon>Arthropoda</taxon>
        <taxon>Chelicerata</taxon>
        <taxon>Arachnida</taxon>
        <taxon>Araneae</taxon>
        <taxon>Araneomorphae</taxon>
        <taxon>Entelegynae</taxon>
        <taxon>Araneoidea</taxon>
        <taxon>Araneidae</taxon>
        <taxon>Araneus</taxon>
    </lineage>
</organism>
<reference evidence="1 2" key="1">
    <citation type="journal article" date="2019" name="Sci. Rep.">
        <title>Orb-weaving spider Araneus ventricosus genome elucidates the spidroin gene catalogue.</title>
        <authorList>
            <person name="Kono N."/>
            <person name="Nakamura H."/>
            <person name="Ohtoshi R."/>
            <person name="Moran D.A.P."/>
            <person name="Shinohara A."/>
            <person name="Yoshida Y."/>
            <person name="Fujiwara M."/>
            <person name="Mori M."/>
            <person name="Tomita M."/>
            <person name="Arakawa K."/>
        </authorList>
    </citation>
    <scope>NUCLEOTIDE SEQUENCE [LARGE SCALE GENOMIC DNA]</scope>
</reference>
<dbReference type="AlphaFoldDB" id="A0A4Y2K2T3"/>
<dbReference type="EMBL" id="BGPR01004119">
    <property type="protein sequence ID" value="GBM96155.1"/>
    <property type="molecule type" value="Genomic_DNA"/>
</dbReference>
<evidence type="ECO:0000313" key="2">
    <source>
        <dbReference type="Proteomes" id="UP000499080"/>
    </source>
</evidence>
<accession>A0A4Y2K2T3</accession>
<dbReference type="Proteomes" id="UP000499080">
    <property type="component" value="Unassembled WGS sequence"/>
</dbReference>
<comment type="caution">
    <text evidence="1">The sequence shown here is derived from an EMBL/GenBank/DDBJ whole genome shotgun (WGS) entry which is preliminary data.</text>
</comment>
<keyword evidence="2" id="KW-1185">Reference proteome</keyword>
<name>A0A4Y2K2T3_ARAVE</name>